<dbReference type="EMBL" id="MHOJ01000002">
    <property type="protein sequence ID" value="OGZ63092.1"/>
    <property type="molecule type" value="Genomic_DNA"/>
</dbReference>
<organism evidence="6 7">
    <name type="scientific">Candidatus Spechtbacteria bacterium RIFCSPLOWO2_02_FULL_38_8</name>
    <dbReference type="NCBI Taxonomy" id="1802164"/>
    <lineage>
        <taxon>Bacteria</taxon>
        <taxon>Candidatus Spechtiibacteriota</taxon>
    </lineage>
</organism>
<dbReference type="AlphaFoldDB" id="A0A1G2HKT6"/>
<evidence type="ECO:0000256" key="3">
    <source>
        <dbReference type="SAM" id="Phobius"/>
    </source>
</evidence>
<dbReference type="InterPro" id="IPR036138">
    <property type="entry name" value="PBP_dimer_sf"/>
</dbReference>
<dbReference type="InterPro" id="IPR005311">
    <property type="entry name" value="PBP_dimer"/>
</dbReference>
<name>A0A1G2HKT6_9BACT</name>
<evidence type="ECO:0000256" key="1">
    <source>
        <dbReference type="ARBA" id="ARBA00004370"/>
    </source>
</evidence>
<proteinExistence type="predicted"/>
<dbReference type="Gene3D" id="3.90.1310.10">
    <property type="entry name" value="Penicillin-binding protein 2a (Domain 2)"/>
    <property type="match status" value="1"/>
</dbReference>
<protein>
    <recommendedName>
        <fullName evidence="8">Penicillin-binding protein transpeptidase domain-containing protein</fullName>
    </recommendedName>
</protein>
<sequence>MRQTRKKFKTQVNTSKRINFLIALFLIATGTLLARLYHLQIVKGEDYSAFAKGIYFKINNTQPPRGDIYFQDKAGEQRYLVATNTQSYFVYADPKEVENAQNALAQLSAILEIDSEENEVVLTRLNNKESSYALIKKNLTEDEINRINELNLPGIYIQSESMRIYPAGETGAHILGFLGFEGDTRTGQYGIEEYYNNILSGSENYKLFSGQGADSADLELTVDYGIQFVIEKKLEELLDKLDADSATAIFMNPKTGAILAMAQKPGFDSNKYEEVEYVDVFKNNLVQSVYELGSVFKPITMAAAIDAGVVTPQTVYNDTGSIRIGGYTISNFDGKARDLQTMTEVLEKSLNTGAIFAQQQLGKKKFRDYLEAFQFDKLTGIDIQGEVAGNIQSIKNTNRDIDFATASFGQGISFSPLRFLTSAAAIANEGKIMKPFLVNKVIRNEEEKTTEPEVLAQPITALTASRVTAMMVSVADNSFDKKMAVPGYSVAGKTGTAQIPSKDGSGYSDQTIHSVVGFAPAYDPAFIGIIKVDNPHGIRFAADSVTPTFKEIASFILQYYRIPPQ</sequence>
<dbReference type="Proteomes" id="UP000178509">
    <property type="component" value="Unassembled WGS sequence"/>
</dbReference>
<dbReference type="GO" id="GO:0005886">
    <property type="term" value="C:plasma membrane"/>
    <property type="evidence" value="ECO:0007669"/>
    <property type="project" value="TreeGrafter"/>
</dbReference>
<dbReference type="Gene3D" id="3.30.450.330">
    <property type="match status" value="1"/>
</dbReference>
<dbReference type="InterPro" id="IPR012338">
    <property type="entry name" value="Beta-lactam/transpept-like"/>
</dbReference>
<comment type="subcellular location">
    <subcellularLocation>
        <location evidence="1">Membrane</location>
    </subcellularLocation>
</comment>
<dbReference type="SUPFAM" id="SSF56519">
    <property type="entry name" value="Penicillin binding protein dimerisation domain"/>
    <property type="match status" value="1"/>
</dbReference>
<dbReference type="Pfam" id="PF00905">
    <property type="entry name" value="Transpeptidase"/>
    <property type="match status" value="1"/>
</dbReference>
<feature type="transmembrane region" description="Helical" evidence="3">
    <location>
        <begin position="20"/>
        <end position="38"/>
    </location>
</feature>
<dbReference type="GO" id="GO:0008658">
    <property type="term" value="F:penicillin binding"/>
    <property type="evidence" value="ECO:0007669"/>
    <property type="project" value="InterPro"/>
</dbReference>
<dbReference type="InterPro" id="IPR050515">
    <property type="entry name" value="Beta-lactam/transpept"/>
</dbReference>
<comment type="caution">
    <text evidence="6">The sequence shown here is derived from an EMBL/GenBank/DDBJ whole genome shotgun (WGS) entry which is preliminary data.</text>
</comment>
<gene>
    <name evidence="6" type="ORF">A3H51_00440</name>
</gene>
<dbReference type="Gene3D" id="3.40.710.10">
    <property type="entry name" value="DD-peptidase/beta-lactamase superfamily"/>
    <property type="match status" value="1"/>
</dbReference>
<evidence type="ECO:0000313" key="7">
    <source>
        <dbReference type="Proteomes" id="UP000178509"/>
    </source>
</evidence>
<evidence type="ECO:0000256" key="2">
    <source>
        <dbReference type="ARBA" id="ARBA00023136"/>
    </source>
</evidence>
<reference evidence="6 7" key="1">
    <citation type="journal article" date="2016" name="Nat. Commun.">
        <title>Thousands of microbial genomes shed light on interconnected biogeochemical processes in an aquifer system.</title>
        <authorList>
            <person name="Anantharaman K."/>
            <person name="Brown C.T."/>
            <person name="Hug L.A."/>
            <person name="Sharon I."/>
            <person name="Castelle C.J."/>
            <person name="Probst A.J."/>
            <person name="Thomas B.C."/>
            <person name="Singh A."/>
            <person name="Wilkins M.J."/>
            <person name="Karaoz U."/>
            <person name="Brodie E.L."/>
            <person name="Williams K.H."/>
            <person name="Hubbard S.S."/>
            <person name="Banfield J.F."/>
        </authorList>
    </citation>
    <scope>NUCLEOTIDE SEQUENCE [LARGE SCALE GENOMIC DNA]</scope>
</reference>
<accession>A0A1G2HKT6</accession>
<dbReference type="PANTHER" id="PTHR30627:SF1">
    <property type="entry name" value="PEPTIDOGLYCAN D,D-TRANSPEPTIDASE FTSI"/>
    <property type="match status" value="1"/>
</dbReference>
<dbReference type="InterPro" id="IPR001460">
    <property type="entry name" value="PCN-bd_Tpept"/>
</dbReference>
<dbReference type="Pfam" id="PF03717">
    <property type="entry name" value="PBP_dimer"/>
    <property type="match status" value="1"/>
</dbReference>
<keyword evidence="3" id="KW-0812">Transmembrane</keyword>
<dbReference type="PANTHER" id="PTHR30627">
    <property type="entry name" value="PEPTIDOGLYCAN D,D-TRANSPEPTIDASE"/>
    <property type="match status" value="1"/>
</dbReference>
<keyword evidence="2 3" id="KW-0472">Membrane</keyword>
<dbReference type="GO" id="GO:0071555">
    <property type="term" value="P:cell wall organization"/>
    <property type="evidence" value="ECO:0007669"/>
    <property type="project" value="TreeGrafter"/>
</dbReference>
<feature type="domain" description="Penicillin-binding protein transpeptidase" evidence="4">
    <location>
        <begin position="247"/>
        <end position="552"/>
    </location>
</feature>
<evidence type="ECO:0008006" key="8">
    <source>
        <dbReference type="Google" id="ProtNLM"/>
    </source>
</evidence>
<feature type="domain" description="Penicillin-binding protein dimerisation" evidence="5">
    <location>
        <begin position="61"/>
        <end position="206"/>
    </location>
</feature>
<keyword evidence="3" id="KW-1133">Transmembrane helix</keyword>
<dbReference type="SUPFAM" id="SSF56601">
    <property type="entry name" value="beta-lactamase/transpeptidase-like"/>
    <property type="match status" value="1"/>
</dbReference>
<evidence type="ECO:0000259" key="5">
    <source>
        <dbReference type="Pfam" id="PF03717"/>
    </source>
</evidence>
<dbReference type="STRING" id="1802164.A3H51_00440"/>
<evidence type="ECO:0000313" key="6">
    <source>
        <dbReference type="EMBL" id="OGZ63092.1"/>
    </source>
</evidence>
<evidence type="ECO:0000259" key="4">
    <source>
        <dbReference type="Pfam" id="PF00905"/>
    </source>
</evidence>